<feature type="region of interest" description="Disordered" evidence="1">
    <location>
        <begin position="46"/>
        <end position="72"/>
    </location>
</feature>
<protein>
    <submittedName>
        <fullName evidence="2">Uncharacterized protein</fullName>
    </submittedName>
</protein>
<keyword evidence="3" id="KW-1185">Reference proteome</keyword>
<proteinExistence type="predicted"/>
<dbReference type="EMBL" id="JAQNDN010000019">
    <property type="protein sequence ID" value="MDC0672349.1"/>
    <property type="molecule type" value="Genomic_DNA"/>
</dbReference>
<evidence type="ECO:0000313" key="3">
    <source>
        <dbReference type="Proteomes" id="UP001217838"/>
    </source>
</evidence>
<organism evidence="2 3">
    <name type="scientific">Nannocystis radixulma</name>
    <dbReference type="NCBI Taxonomy" id="2995305"/>
    <lineage>
        <taxon>Bacteria</taxon>
        <taxon>Pseudomonadati</taxon>
        <taxon>Myxococcota</taxon>
        <taxon>Polyangia</taxon>
        <taxon>Nannocystales</taxon>
        <taxon>Nannocystaceae</taxon>
        <taxon>Nannocystis</taxon>
    </lineage>
</organism>
<evidence type="ECO:0000313" key="2">
    <source>
        <dbReference type="EMBL" id="MDC0672349.1"/>
    </source>
</evidence>
<dbReference type="Proteomes" id="UP001217838">
    <property type="component" value="Unassembled WGS sequence"/>
</dbReference>
<dbReference type="RefSeq" id="WP_267685727.1">
    <property type="nucleotide sequence ID" value="NZ_JAQNDN010000019.1"/>
</dbReference>
<sequence>MATGAPNEFAARAAELRACATRHHAQIAAALAAGEVVPFARERFQDDGPLRDVGPASATAEPPLLPGAHKAR</sequence>
<gene>
    <name evidence="2" type="ORF">POL58_31665</name>
</gene>
<evidence type="ECO:0000256" key="1">
    <source>
        <dbReference type="SAM" id="MobiDB-lite"/>
    </source>
</evidence>
<reference evidence="2 3" key="1">
    <citation type="submission" date="2022-11" db="EMBL/GenBank/DDBJ databases">
        <title>Minimal conservation of predation-associated metabolite biosynthetic gene clusters underscores biosynthetic potential of Myxococcota including descriptions for ten novel species: Archangium lansinium sp. nov., Myxococcus landrumus sp. nov., Nannocystis bai.</title>
        <authorList>
            <person name="Ahearne A."/>
            <person name="Stevens C."/>
            <person name="Dowd S."/>
        </authorList>
    </citation>
    <scope>NUCLEOTIDE SEQUENCE [LARGE SCALE GENOMIC DNA]</scope>
    <source>
        <strain evidence="2 3">NCELM</strain>
    </source>
</reference>
<comment type="caution">
    <text evidence="2">The sequence shown here is derived from an EMBL/GenBank/DDBJ whole genome shotgun (WGS) entry which is preliminary data.</text>
</comment>
<name>A0ABT5BDW4_9BACT</name>
<accession>A0ABT5BDW4</accession>